<dbReference type="CDD" id="cd00833">
    <property type="entry name" value="PKS"/>
    <property type="match status" value="2"/>
</dbReference>
<dbReference type="PROSITE" id="PS00606">
    <property type="entry name" value="KS3_1"/>
    <property type="match status" value="2"/>
</dbReference>
<accession>A0ABR9HD27</accession>
<dbReference type="InterPro" id="IPR054514">
    <property type="entry name" value="RhiE-like_linker"/>
</dbReference>
<dbReference type="Pfam" id="PF22336">
    <property type="entry name" value="RhiE-like_linker"/>
    <property type="match status" value="2"/>
</dbReference>
<evidence type="ECO:0000256" key="3">
    <source>
        <dbReference type="ARBA" id="ARBA00022450"/>
    </source>
</evidence>
<dbReference type="Gene3D" id="1.10.1240.100">
    <property type="match status" value="1"/>
</dbReference>
<protein>
    <submittedName>
        <fullName evidence="10">Acyl transferase domain-containing protein/acyl carrier protein</fullName>
    </submittedName>
</protein>
<feature type="compositionally biased region" description="Low complexity" evidence="8">
    <location>
        <begin position="1158"/>
        <end position="1181"/>
    </location>
</feature>
<comment type="pathway">
    <text evidence="2">Antibiotic biosynthesis.</text>
</comment>
<dbReference type="Pfam" id="PF00109">
    <property type="entry name" value="ketoacyl-synt"/>
    <property type="match status" value="2"/>
</dbReference>
<evidence type="ECO:0000256" key="1">
    <source>
        <dbReference type="ARBA" id="ARBA00004496"/>
    </source>
</evidence>
<dbReference type="InterPro" id="IPR009081">
    <property type="entry name" value="PP-bd_ACP"/>
</dbReference>
<feature type="compositionally biased region" description="Gly residues" evidence="8">
    <location>
        <begin position="1879"/>
        <end position="1888"/>
    </location>
</feature>
<name>A0ABR9HD27_9ACTN</name>
<keyword evidence="3" id="KW-0596">Phosphopantetheine</keyword>
<gene>
    <name evidence="10" type="ORF">H4W79_001131</name>
</gene>
<reference evidence="10 11" key="1">
    <citation type="submission" date="2020-10" db="EMBL/GenBank/DDBJ databases">
        <title>Sequencing the genomes of 1000 actinobacteria strains.</title>
        <authorList>
            <person name="Klenk H.-P."/>
        </authorList>
    </citation>
    <scope>NUCLEOTIDE SEQUENCE [LARGE SCALE GENOMIC DNA]</scope>
    <source>
        <strain evidence="10 11">DSM 45157</strain>
    </source>
</reference>
<organism evidence="10 11">
    <name type="scientific">Nocardiopsis terrae</name>
    <dbReference type="NCBI Taxonomy" id="372655"/>
    <lineage>
        <taxon>Bacteria</taxon>
        <taxon>Bacillati</taxon>
        <taxon>Actinomycetota</taxon>
        <taxon>Actinomycetes</taxon>
        <taxon>Streptosporangiales</taxon>
        <taxon>Nocardiopsidaceae</taxon>
        <taxon>Nocardiopsis</taxon>
    </lineage>
</organism>
<feature type="region of interest" description="Disordered" evidence="8">
    <location>
        <begin position="1141"/>
        <end position="1205"/>
    </location>
</feature>
<dbReference type="SUPFAM" id="SSF53901">
    <property type="entry name" value="Thiolase-like"/>
    <property type="match status" value="2"/>
</dbReference>
<dbReference type="SMART" id="SM00825">
    <property type="entry name" value="PKS_KS"/>
    <property type="match status" value="2"/>
</dbReference>
<dbReference type="GO" id="GO:0016740">
    <property type="term" value="F:transferase activity"/>
    <property type="evidence" value="ECO:0007669"/>
    <property type="project" value="UniProtKB-KW"/>
</dbReference>
<dbReference type="RefSeq" id="WP_191268093.1">
    <property type="nucleotide sequence ID" value="NZ_BMXJ01000002.1"/>
</dbReference>
<dbReference type="EMBL" id="JADBDY010000001">
    <property type="protein sequence ID" value="MBE1456917.1"/>
    <property type="molecule type" value="Genomic_DNA"/>
</dbReference>
<proteinExistence type="predicted"/>
<dbReference type="InterPro" id="IPR057326">
    <property type="entry name" value="KR_dom"/>
</dbReference>
<dbReference type="SMART" id="SM00823">
    <property type="entry name" value="PKS_PP"/>
    <property type="match status" value="2"/>
</dbReference>
<feature type="region of interest" description="Disordered" evidence="8">
    <location>
        <begin position="1574"/>
        <end position="1616"/>
    </location>
</feature>
<dbReference type="InterPro" id="IPR020806">
    <property type="entry name" value="PKS_PP-bd"/>
</dbReference>
<dbReference type="Gene3D" id="1.10.1200.10">
    <property type="entry name" value="ACP-like"/>
    <property type="match status" value="1"/>
</dbReference>
<dbReference type="Pfam" id="PF00550">
    <property type="entry name" value="PP-binding"/>
    <property type="match status" value="2"/>
</dbReference>
<feature type="region of interest" description="Disordered" evidence="8">
    <location>
        <begin position="549"/>
        <end position="574"/>
    </location>
</feature>
<dbReference type="Pfam" id="PF02801">
    <property type="entry name" value="Ketoacyl-synt_C"/>
    <property type="match status" value="2"/>
</dbReference>
<evidence type="ECO:0000313" key="11">
    <source>
        <dbReference type="Proteomes" id="UP000598217"/>
    </source>
</evidence>
<evidence type="ECO:0000256" key="8">
    <source>
        <dbReference type="SAM" id="MobiDB-lite"/>
    </source>
</evidence>
<evidence type="ECO:0000256" key="6">
    <source>
        <dbReference type="ARBA" id="ARBA00022679"/>
    </source>
</evidence>
<feature type="region of interest" description="Disordered" evidence="8">
    <location>
        <begin position="1052"/>
        <end position="1073"/>
    </location>
</feature>
<dbReference type="InterPro" id="IPR013968">
    <property type="entry name" value="PKS_KR"/>
</dbReference>
<dbReference type="PROSITE" id="PS52004">
    <property type="entry name" value="KS3_2"/>
    <property type="match status" value="2"/>
</dbReference>
<evidence type="ECO:0000256" key="4">
    <source>
        <dbReference type="ARBA" id="ARBA00022490"/>
    </source>
</evidence>
<feature type="domain" description="Ketosynthase family 3 (KS3)" evidence="9">
    <location>
        <begin position="1205"/>
        <end position="1632"/>
    </location>
</feature>
<evidence type="ECO:0000256" key="5">
    <source>
        <dbReference type="ARBA" id="ARBA00022553"/>
    </source>
</evidence>
<dbReference type="InterPro" id="IPR014030">
    <property type="entry name" value="Ketoacyl_synth_N"/>
</dbReference>
<dbReference type="InterPro" id="IPR036291">
    <property type="entry name" value="NAD(P)-bd_dom_sf"/>
</dbReference>
<keyword evidence="7" id="KW-0677">Repeat</keyword>
<dbReference type="PANTHER" id="PTHR43775:SF37">
    <property type="entry name" value="SI:DKEY-61P9.11"/>
    <property type="match status" value="1"/>
</dbReference>
<comment type="caution">
    <text evidence="10">The sequence shown here is derived from an EMBL/GenBank/DDBJ whole genome shotgun (WGS) entry which is preliminary data.</text>
</comment>
<dbReference type="Gene3D" id="3.40.50.720">
    <property type="entry name" value="NAD(P)-binding Rossmann-like Domain"/>
    <property type="match status" value="1"/>
</dbReference>
<dbReference type="SUPFAM" id="SSF51735">
    <property type="entry name" value="NAD(P)-binding Rossmann-fold domains"/>
    <property type="match status" value="1"/>
</dbReference>
<comment type="subcellular location">
    <subcellularLocation>
        <location evidence="1">Cytoplasm</location>
    </subcellularLocation>
</comment>
<dbReference type="PANTHER" id="PTHR43775">
    <property type="entry name" value="FATTY ACID SYNTHASE"/>
    <property type="match status" value="1"/>
</dbReference>
<dbReference type="Gene3D" id="3.40.47.10">
    <property type="match status" value="2"/>
</dbReference>
<evidence type="ECO:0000256" key="2">
    <source>
        <dbReference type="ARBA" id="ARBA00004792"/>
    </source>
</evidence>
<dbReference type="InterPro" id="IPR036736">
    <property type="entry name" value="ACP-like_sf"/>
</dbReference>
<dbReference type="InterPro" id="IPR016039">
    <property type="entry name" value="Thiolase-like"/>
</dbReference>
<dbReference type="InterPro" id="IPR014031">
    <property type="entry name" value="Ketoacyl_synth_C"/>
</dbReference>
<evidence type="ECO:0000256" key="7">
    <source>
        <dbReference type="ARBA" id="ARBA00022737"/>
    </source>
</evidence>
<keyword evidence="11" id="KW-1185">Reference proteome</keyword>
<sequence length="1959" mass="205335">MDTRQILTSFKDGRLDRRAAADLLTNDAPRQPDAALEPIALIGYSARYPGADDADAFWDRIADGDDLVTEVPAERWSVEDHYDPNPSAEGRSVSRWGGFVDGAETFDADFFAMTPREAELTDPQARVFLQEAWRALEHAAQPPSALTGARCGVYAGVMLNDYGDLIERESEHALLPQVMQGNSNSLLSARIAYHLDLRGPAATIDTACSSSLVAVHMACQSLWLGEADLMLAGGVSLYLTELPHVYMSRAGMLSPTGRCRPFDASADGIVPGEGCGVVVLKKLTSALADGDPVHAVIRASGTNQDGRTNGITAPSGSSQSALIRGTYDRFGVDPSTVDYVECHGTGTPLGDPIEVGALNTVFADRRRGTLPIGSVKANAGHTSAAAGIAGLLKAVGVVRTGLVPPTPHYDNANPQAPFAEGPLRVADRGLELGTKGRPRRAAVSAFGFSGTNAHVVVDEAPATDTAPMPATTDRPVPVVLSARRRDRLPEAAARLAAFLRGPGTDARTEDVGYTLAVARAHNPHRTALVVRGRGELLTSLDLLAQGRPDSRRLAGDAPPSASPDAPTDSARHAASQYVRGEAVDWEQLFPTDLHHRVSLPGYPFAPDTYSVRAPRASASEEEVLLFREGWEDAPMELAPARPDGPVVVHDRDGVLSGALADAGFPVVPAAELARADTCGRVTVVLRLVGATDDQDVLGAVDTVRAVLTRFRSERITVLAISAEPVLASAASALVKSVRLENPRVDGRAVLVSDDGASAVGDVSAELADTSPGLGHLVDRRHGSRLRAVLEPTTVTAGPAPRLGGVHLVTGGMGGIGRALAAWLVREHGARVVLCGRTPWEELDPALRPDPAGTGGIRYVCADVSDRAEAAGLVRDLHEREGALNGVFHAAGVVRDAYLVRKGDDDPAAVLAPKSAGARALDEATAHVDLDAFVLFSSVAAVTGNEGQSDYALANAYLDGFARERAQRVRTTGRGGRTLSVQWPLWDSPGMAVPEPVLEVVRERTGMRPLPVETGLAALDTLLAADGPEVVSLFHGDGDVWRSHLAAHDLVPVPAAPSGGTPESTEPTADRDAVAEGVRRAVTAVVGRPEPEIGTGTNLESLGLDSVMMRSLAARLTSEVAPIRPEELFGCRDLGEVVDLLASAPPTASPPPPPHHTHAAPPSGTTGVRAASAASAGTRPAPDAVGASPASRVPPLPPSAHGGPSSGAVAVVGLSGRYPGAPDLEVFWENLVAGRDLASDAPVERWNGSSEGVRGYFLDAVDRFDPLRFGLSDREAELMDPQERLLLEVARNALEDGGYAGRRLDFLKGVSGEPRDVGVYVGVTSGDYRLLGASAWANGNREVPASHYWSPPNRLSYLFDLRGPSQAIDTACSSSLVALHQAVSDLRRGECAAALVGGVNLYLHPSRFHALRQSGFLSDDGRCRSFGEGGTGFGPGEGAGAVLVRPLEDALADGDHVHGVILGGAVAHAGRGSGFTAPSPSAQARTIRGALEDAGVDPDGVGVIEAHGTGTALGDPVELAGLRASYGSGSPGTRGAPRSLGSVKSAIGHGESVAGIAALTKVLMQLRHRTLAPSLHARRPNPELSLEESGYEVQHEASSWTPHRFTDGRPQPRRAGISSFGAGGVNAHVLVQEPPSRSAVPRVREAGPELVLLSAPTRRHLRGTASVLAEWISTAERDGTAPDLADLAYTLRVGREEEKVRLAAVVSDPHELVRVLQDFARSGDGPGGSPGARVSESDGHWSGNEGLGLVPETREYLEQLWRNRRLDQLGSLWLAGVEIDWCGLARSTEGAARVVSLPPSAHIRRSFWFGQTDAARTPHAEPVHASERSAAPEPEPGPRPEPEPGPRPEPEPGPRPESGVRMPAPPPTEREAEASVPGTGPSGPDGSGVDGITDLVAAFIPGAEGPIDPHSSLLQLGIDSINLVSLNFELIEQYGKDMSLRELSAINAVQLADRLAAPSA</sequence>
<keyword evidence="6 10" id="KW-0808">Transferase</keyword>
<dbReference type="Pfam" id="PF08659">
    <property type="entry name" value="KR"/>
    <property type="match status" value="1"/>
</dbReference>
<dbReference type="Proteomes" id="UP000598217">
    <property type="component" value="Unassembled WGS sequence"/>
</dbReference>
<feature type="compositionally biased region" description="Basic and acidic residues" evidence="8">
    <location>
        <begin position="1815"/>
        <end position="1826"/>
    </location>
</feature>
<keyword evidence="4" id="KW-0963">Cytoplasm</keyword>
<feature type="compositionally biased region" description="Basic and acidic residues" evidence="8">
    <location>
        <begin position="1835"/>
        <end position="1853"/>
    </location>
</feature>
<feature type="domain" description="Ketosynthase family 3 (KS3)" evidence="9">
    <location>
        <begin position="36"/>
        <end position="459"/>
    </location>
</feature>
<evidence type="ECO:0000313" key="10">
    <source>
        <dbReference type="EMBL" id="MBE1456917.1"/>
    </source>
</evidence>
<feature type="region of interest" description="Disordered" evidence="8">
    <location>
        <begin position="1814"/>
        <end position="1889"/>
    </location>
</feature>
<evidence type="ECO:0000259" key="9">
    <source>
        <dbReference type="PROSITE" id="PS52004"/>
    </source>
</evidence>
<feature type="region of interest" description="Disordered" evidence="8">
    <location>
        <begin position="1719"/>
        <end position="1745"/>
    </location>
</feature>
<dbReference type="Gene3D" id="3.30.70.3290">
    <property type="match status" value="1"/>
</dbReference>
<dbReference type="InterPro" id="IPR018201">
    <property type="entry name" value="Ketoacyl_synth_AS"/>
</dbReference>
<dbReference type="SMART" id="SM00822">
    <property type="entry name" value="PKS_KR"/>
    <property type="match status" value="1"/>
</dbReference>
<dbReference type="InterPro" id="IPR050091">
    <property type="entry name" value="PKS_NRPS_Biosynth_Enz"/>
</dbReference>
<keyword evidence="5" id="KW-0597">Phosphoprotein</keyword>
<dbReference type="InterPro" id="IPR020841">
    <property type="entry name" value="PKS_Beta-ketoAc_synthase_dom"/>
</dbReference>
<feature type="compositionally biased region" description="Low complexity" evidence="8">
    <location>
        <begin position="556"/>
        <end position="568"/>
    </location>
</feature>
<dbReference type="CDD" id="cd08953">
    <property type="entry name" value="KR_2_SDR_x"/>
    <property type="match status" value="1"/>
</dbReference>
<dbReference type="SUPFAM" id="SSF47336">
    <property type="entry name" value="ACP-like"/>
    <property type="match status" value="2"/>
</dbReference>